<dbReference type="Pfam" id="PF18934">
    <property type="entry name" value="DUF5682"/>
    <property type="match status" value="1"/>
</dbReference>
<evidence type="ECO:0000256" key="1">
    <source>
        <dbReference type="SAM" id="MobiDB-lite"/>
    </source>
</evidence>
<dbReference type="PANTHER" id="PTHR30634">
    <property type="entry name" value="OUTER MEMBRANE LOLAB LIPOPROTEIN INSERTION APPARATUS"/>
    <property type="match status" value="1"/>
</dbReference>
<dbReference type="AlphaFoldDB" id="A0A7X3IGM7"/>
<dbReference type="RefSeq" id="WP_160495764.1">
    <property type="nucleotide sequence ID" value="NZ_WUBI01000001.1"/>
</dbReference>
<sequence length="801" mass="89353">MKAARGAGVHVFGVRHLSPAGAYHIAEYLEQVQPTAVLIEGPSDATSEIMHLTNSSTKPPVAILAFTEELPVRTVLWPFAVYSPEYQAMHWARQHGAYCAFIDLPSSSAVCLQDIRGIDAGDGYGDLETDEDIEHETSEKSDGKNDEDDGNEEQSIPDEFGRDGGSIYNRIAEISGEADYDTFWERGFEHNLSPDAYRQTILAYSSQMRELTEEQERKSQKLQYAYNAVREAYMCRQIAETIAAGHQPEKIVVVCGAYHASALTDLSAPMSDDELKQLPSRKTKRTLMPYSYLKLSSLSGYGAGNIAPYYFELMWGHMLQGTLGELPHHYLSSVAGDLRKGGTHRSTAEVIEAVRLAESLAALHEGMAPTLRDLRDAAKTLLGRGDLSVIAESLARIEVGTAIGALAEGVSQTPIQEDMNRQMKRLKLEKYKTAVASDLVLDLRENRRVSSEEAAYLDLNRSTWFHRLKLLGIHFVKENGKSQDQAAWAEHWVIQWTPEVEIEVVESTLLGETVETAAGFVLQQRLENCVTIKEASALITIAYECGMIHQMEAGRKTLQRLAVESQDVVQIAAAARKLSELIRFGGIRSMNTQPLLPLLQQLFMRACLFLFDASQCNDEVAQAMAAAINELNHIASEHSEEVDEPLWIQELGRLSDRDDAHPRLSGLACAILLERGDISAEQCAAEVSRRLSPGISADLGAGWFEGLAMRNRYALISRMSLWEQLNEYICTLEDEEFLRALVFLRRAFSVFSPKEKTMVAELLGELWGADTEQVAEILMDDLREEEAQMLNELNDFDFEDF</sequence>
<feature type="region of interest" description="Disordered" evidence="1">
    <location>
        <begin position="122"/>
        <end position="164"/>
    </location>
</feature>
<evidence type="ECO:0000313" key="3">
    <source>
        <dbReference type="Proteomes" id="UP000460318"/>
    </source>
</evidence>
<dbReference type="EMBL" id="WUBI01000001">
    <property type="protein sequence ID" value="MWV42135.1"/>
    <property type="molecule type" value="Genomic_DNA"/>
</dbReference>
<gene>
    <name evidence="2" type="ORF">GRF59_00695</name>
</gene>
<evidence type="ECO:0000313" key="2">
    <source>
        <dbReference type="EMBL" id="MWV42135.1"/>
    </source>
</evidence>
<dbReference type="InterPro" id="IPR043737">
    <property type="entry name" value="DUF5682"/>
</dbReference>
<feature type="compositionally biased region" description="Acidic residues" evidence="1">
    <location>
        <begin position="125"/>
        <end position="134"/>
    </location>
</feature>
<organism evidence="2 3">
    <name type="scientific">Paenibacillus dendrobii</name>
    <dbReference type="NCBI Taxonomy" id="2691084"/>
    <lineage>
        <taxon>Bacteria</taxon>
        <taxon>Bacillati</taxon>
        <taxon>Bacillota</taxon>
        <taxon>Bacilli</taxon>
        <taxon>Bacillales</taxon>
        <taxon>Paenibacillaceae</taxon>
        <taxon>Paenibacillus</taxon>
    </lineage>
</organism>
<name>A0A7X3IGM7_9BACL</name>
<dbReference type="InterPro" id="IPR050458">
    <property type="entry name" value="LolB"/>
</dbReference>
<protein>
    <submittedName>
        <fullName evidence="2">Uncharacterized protein</fullName>
    </submittedName>
</protein>
<dbReference type="Proteomes" id="UP000460318">
    <property type="component" value="Unassembled WGS sequence"/>
</dbReference>
<feature type="compositionally biased region" description="Acidic residues" evidence="1">
    <location>
        <begin position="145"/>
        <end position="156"/>
    </location>
</feature>
<accession>A0A7X3IGM7</accession>
<reference evidence="2 3" key="1">
    <citation type="submission" date="2019-12" db="EMBL/GenBank/DDBJ databases">
        <title>Paenibacillus sp. nov., an endophytic bacterium isolated from the stem of Dendrobium.</title>
        <authorList>
            <person name="Zhao R."/>
        </authorList>
    </citation>
    <scope>NUCLEOTIDE SEQUENCE [LARGE SCALE GENOMIC DNA]</scope>
    <source>
        <strain evidence="2 3">HJL G12</strain>
    </source>
</reference>
<dbReference type="PANTHER" id="PTHR30634:SF14">
    <property type="match status" value="1"/>
</dbReference>
<keyword evidence="3" id="KW-1185">Reference proteome</keyword>
<feature type="compositionally biased region" description="Basic and acidic residues" evidence="1">
    <location>
        <begin position="135"/>
        <end position="144"/>
    </location>
</feature>
<comment type="caution">
    <text evidence="2">The sequence shown here is derived from an EMBL/GenBank/DDBJ whole genome shotgun (WGS) entry which is preliminary data.</text>
</comment>
<proteinExistence type="predicted"/>